<evidence type="ECO:0000256" key="4">
    <source>
        <dbReference type="SAM" id="Phobius"/>
    </source>
</evidence>
<dbReference type="Proteomes" id="UP000248889">
    <property type="component" value="Unassembled WGS sequence"/>
</dbReference>
<keyword evidence="4" id="KW-1133">Transmembrane helix</keyword>
<dbReference type="InterPro" id="IPR011712">
    <property type="entry name" value="Sig_transdc_His_kin_sub3_dim/P"/>
</dbReference>
<dbReference type="Gene3D" id="1.20.5.1930">
    <property type="match status" value="1"/>
</dbReference>
<keyword evidence="3" id="KW-0902">Two-component regulatory system</keyword>
<accession>A0A2X0KBI8</accession>
<feature type="transmembrane region" description="Helical" evidence="4">
    <location>
        <begin position="156"/>
        <end position="177"/>
    </location>
</feature>
<comment type="caution">
    <text evidence="6">The sequence shown here is derived from an EMBL/GenBank/DDBJ whole genome shotgun (WGS) entry which is preliminary data.</text>
</comment>
<dbReference type="PANTHER" id="PTHR24421">
    <property type="entry name" value="NITRATE/NITRITE SENSOR PROTEIN NARX-RELATED"/>
    <property type="match status" value="1"/>
</dbReference>
<dbReference type="Gene3D" id="3.30.565.10">
    <property type="entry name" value="Histidine kinase-like ATPase, C-terminal domain"/>
    <property type="match status" value="1"/>
</dbReference>
<keyword evidence="7" id="KW-1185">Reference proteome</keyword>
<dbReference type="InterPro" id="IPR036890">
    <property type="entry name" value="HATPase_C_sf"/>
</dbReference>
<organism evidence="6 7">
    <name type="scientific">Streptacidiphilus pinicola</name>
    <dbReference type="NCBI Taxonomy" id="2219663"/>
    <lineage>
        <taxon>Bacteria</taxon>
        <taxon>Bacillati</taxon>
        <taxon>Actinomycetota</taxon>
        <taxon>Actinomycetes</taxon>
        <taxon>Kitasatosporales</taxon>
        <taxon>Streptomycetaceae</taxon>
        <taxon>Streptacidiphilus</taxon>
    </lineage>
</organism>
<keyword evidence="2 6" id="KW-0418">Kinase</keyword>
<keyword evidence="4" id="KW-0812">Transmembrane</keyword>
<evidence type="ECO:0000313" key="7">
    <source>
        <dbReference type="Proteomes" id="UP000248889"/>
    </source>
</evidence>
<evidence type="ECO:0000256" key="2">
    <source>
        <dbReference type="ARBA" id="ARBA00022777"/>
    </source>
</evidence>
<dbReference type="GO" id="GO:0000155">
    <property type="term" value="F:phosphorelay sensor kinase activity"/>
    <property type="evidence" value="ECO:0007669"/>
    <property type="project" value="InterPro"/>
</dbReference>
<dbReference type="RefSeq" id="WP_111501640.1">
    <property type="nucleotide sequence ID" value="NZ_QKYN01000061.1"/>
</dbReference>
<proteinExistence type="predicted"/>
<dbReference type="GO" id="GO:0016020">
    <property type="term" value="C:membrane"/>
    <property type="evidence" value="ECO:0007669"/>
    <property type="project" value="InterPro"/>
</dbReference>
<evidence type="ECO:0000313" key="6">
    <source>
        <dbReference type="EMBL" id="RAG84649.1"/>
    </source>
</evidence>
<dbReference type="PANTHER" id="PTHR24421:SF63">
    <property type="entry name" value="SENSOR HISTIDINE KINASE DESK"/>
    <property type="match status" value="1"/>
</dbReference>
<gene>
    <name evidence="6" type="ORF">DN069_15875</name>
</gene>
<feature type="transmembrane region" description="Helical" evidence="4">
    <location>
        <begin position="118"/>
        <end position="144"/>
    </location>
</feature>
<name>A0A2X0KBI8_9ACTN</name>
<evidence type="ECO:0000256" key="1">
    <source>
        <dbReference type="ARBA" id="ARBA00022679"/>
    </source>
</evidence>
<dbReference type="CDD" id="cd16917">
    <property type="entry name" value="HATPase_UhpB-NarQ-NarX-like"/>
    <property type="match status" value="1"/>
</dbReference>
<feature type="transmembrane region" description="Helical" evidence="4">
    <location>
        <begin position="86"/>
        <end position="106"/>
    </location>
</feature>
<evidence type="ECO:0000256" key="3">
    <source>
        <dbReference type="ARBA" id="ARBA00023012"/>
    </source>
</evidence>
<protein>
    <submittedName>
        <fullName evidence="6">Sensor histidine kinase</fullName>
    </submittedName>
</protein>
<feature type="transmembrane region" description="Helical" evidence="4">
    <location>
        <begin position="55"/>
        <end position="74"/>
    </location>
</feature>
<keyword evidence="1" id="KW-0808">Transferase</keyword>
<feature type="transmembrane region" description="Helical" evidence="4">
    <location>
        <begin position="24"/>
        <end position="43"/>
    </location>
</feature>
<dbReference type="Pfam" id="PF07730">
    <property type="entry name" value="HisKA_3"/>
    <property type="match status" value="1"/>
</dbReference>
<dbReference type="EMBL" id="QKYN01000061">
    <property type="protein sequence ID" value="RAG84649.1"/>
    <property type="molecule type" value="Genomic_DNA"/>
</dbReference>
<dbReference type="InterPro" id="IPR050482">
    <property type="entry name" value="Sensor_HK_TwoCompSys"/>
</dbReference>
<reference evidence="6 7" key="1">
    <citation type="submission" date="2018-06" db="EMBL/GenBank/DDBJ databases">
        <title>Streptacidiphilus pinicola sp. nov., isolated from pine grove soil.</title>
        <authorList>
            <person name="Roh S.G."/>
            <person name="Park S."/>
            <person name="Kim M.-K."/>
            <person name="Yun B.-R."/>
            <person name="Park J."/>
            <person name="Kim M.J."/>
            <person name="Kim Y.S."/>
            <person name="Kim S.B."/>
        </authorList>
    </citation>
    <scope>NUCLEOTIDE SEQUENCE [LARGE SCALE GENOMIC DNA]</scope>
    <source>
        <strain evidence="6 7">MMS16-CNU450</strain>
    </source>
</reference>
<keyword evidence="4" id="KW-0472">Membrane</keyword>
<dbReference type="AlphaFoldDB" id="A0A2X0KBI8"/>
<evidence type="ECO:0000259" key="5">
    <source>
        <dbReference type="Pfam" id="PF07730"/>
    </source>
</evidence>
<dbReference type="OrthoDB" id="5241784at2"/>
<dbReference type="GO" id="GO:0046983">
    <property type="term" value="F:protein dimerization activity"/>
    <property type="evidence" value="ECO:0007669"/>
    <property type="project" value="InterPro"/>
</dbReference>
<feature type="domain" description="Signal transduction histidine kinase subgroup 3 dimerisation and phosphoacceptor" evidence="5">
    <location>
        <begin position="198"/>
        <end position="264"/>
    </location>
</feature>
<sequence>MTEKSEARSRAPRVGVPPENRRQLFVKLCWMLVWMLYLAYPISDLFGRVGLGKTVFGWVLLVLFLACYVSLVLRRQVTGAASKWDRWQGAVLAAMFLTAVSTSVVLDANWLALFTYTAVAAGIVLPQRVAAIGVVAVVATQVALGLTTTHIDRTGLAGMALGGLLGGLAMTGLQQLVRTMAELREARQAVAALAASDERLRLARDLHDLLGHSLSLITLKSELSSRFMDQERYEEARAQVNDIEKVSRQALVDVREAIGGYRRPKLAVEIAAARTALTAADVTIDAPLSLADPRPGLGAEEEGALGWALREAVTNVVRHSGATECRIRLIEDLAPDGRPGRVLTLEVADNGNLGKQSRHQPPGNGLTGLSERLALADGTLDAGPASGRHGFVLRATVPLRAELTSKDPEEQPAAGTVQE</sequence>